<dbReference type="eggNOG" id="COG0332">
    <property type="taxonomic scope" value="Bacteria"/>
</dbReference>
<name>A0A1H7JK17_STRJI</name>
<dbReference type="AlphaFoldDB" id="A0A1H7JK17"/>
<evidence type="ECO:0000313" key="1">
    <source>
        <dbReference type="EMBL" id="SEK74300.1"/>
    </source>
</evidence>
<dbReference type="InterPro" id="IPR016039">
    <property type="entry name" value="Thiolase-like"/>
</dbReference>
<keyword evidence="2" id="KW-1185">Reference proteome</keyword>
<dbReference type="EMBL" id="FOAZ01000003">
    <property type="protein sequence ID" value="SEK74300.1"/>
    <property type="molecule type" value="Genomic_DNA"/>
</dbReference>
<dbReference type="GO" id="GO:0016747">
    <property type="term" value="F:acyltransferase activity, transferring groups other than amino-acyl groups"/>
    <property type="evidence" value="ECO:0007669"/>
    <property type="project" value="UniProtKB-ARBA"/>
</dbReference>
<dbReference type="Gene3D" id="3.40.47.10">
    <property type="match status" value="1"/>
</dbReference>
<organism evidence="1 2">
    <name type="scientific">Streptacidiphilus jiangxiensis</name>
    <dbReference type="NCBI Taxonomy" id="235985"/>
    <lineage>
        <taxon>Bacteria</taxon>
        <taxon>Bacillati</taxon>
        <taxon>Actinomycetota</taxon>
        <taxon>Actinomycetes</taxon>
        <taxon>Kitasatosporales</taxon>
        <taxon>Streptomycetaceae</taxon>
        <taxon>Streptacidiphilus</taxon>
    </lineage>
</organism>
<accession>A0A1H7JK17</accession>
<dbReference type="STRING" id="235985.SAMN05414137_103307"/>
<gene>
    <name evidence="1" type="ORF">SAMN05414137_103307</name>
</gene>
<dbReference type="Proteomes" id="UP000183015">
    <property type="component" value="Unassembled WGS sequence"/>
</dbReference>
<protein>
    <recommendedName>
        <fullName evidence="3">Beta-ketoacyl synthase, N-terminal domain</fullName>
    </recommendedName>
</protein>
<evidence type="ECO:0000313" key="2">
    <source>
        <dbReference type="Proteomes" id="UP000183015"/>
    </source>
</evidence>
<proteinExistence type="predicted"/>
<evidence type="ECO:0008006" key="3">
    <source>
        <dbReference type="Google" id="ProtNLM"/>
    </source>
</evidence>
<dbReference type="RefSeq" id="WP_143094217.1">
    <property type="nucleotide sequence ID" value="NZ_BBPN01000034.1"/>
</dbReference>
<dbReference type="SUPFAM" id="SSF53901">
    <property type="entry name" value="Thiolase-like"/>
    <property type="match status" value="1"/>
</dbReference>
<dbReference type="OrthoDB" id="3368027at2"/>
<sequence length="253" mass="26521">MRAHLERVLLLPVDTLPGHGPGTPMIRDYALRTAFFHPGAEQGPWLSRGHGRTFDEMVELAAKAVDPAEPVDLAVTVTATADCGEMGYPGSLLGHLLPGRPSVLGLADQGAAGPFTAIRVAADRIACGDARRAAVLVLEQCRLPDEWGSVRPAQDRAVLLLLGPAGRHRVDRVVVRRGALDGAPTHRLVTSALGEEPGEEGVTGAWAVLAEQWPRLGGESVTVVARDAALSYRCRLDLVSAAPADPGGPGEPG</sequence>
<reference evidence="2" key="1">
    <citation type="submission" date="2016-10" db="EMBL/GenBank/DDBJ databases">
        <authorList>
            <person name="Varghese N."/>
        </authorList>
    </citation>
    <scope>NUCLEOTIDE SEQUENCE [LARGE SCALE GENOMIC DNA]</scope>
    <source>
        <strain evidence="2">DSM 45096 / BCRC 16803 / CGMCC 4.1857 / CIP 109030 / JCM 12277 / KCTC 19219 / NBRC 100920 / 33214</strain>
    </source>
</reference>